<dbReference type="Proteomes" id="UP000315295">
    <property type="component" value="Unassembled WGS sequence"/>
</dbReference>
<evidence type="ECO:0000256" key="3">
    <source>
        <dbReference type="ARBA" id="ARBA00022729"/>
    </source>
</evidence>
<evidence type="ECO:0000256" key="1">
    <source>
        <dbReference type="ARBA" id="ARBA00022529"/>
    </source>
</evidence>
<dbReference type="PANTHER" id="PTHR33147:SF26">
    <property type="entry name" value="DEFENSIN-LIKE PROTEIN 7-RELATED"/>
    <property type="match status" value="1"/>
</dbReference>
<keyword evidence="8" id="KW-1185">Reference proteome</keyword>
<feature type="chain" id="PRO_5021766664" description="Knottins-like domain-containing protein" evidence="5">
    <location>
        <begin position="24"/>
        <end position="87"/>
    </location>
</feature>
<dbReference type="STRING" id="106549.A0A540LLU2"/>
<evidence type="ECO:0000256" key="2">
    <source>
        <dbReference type="ARBA" id="ARBA00022577"/>
    </source>
</evidence>
<gene>
    <name evidence="7" type="ORF">C1H46_027214</name>
</gene>
<keyword evidence="2" id="KW-0295">Fungicide</keyword>
<evidence type="ECO:0000313" key="7">
    <source>
        <dbReference type="EMBL" id="TQD87252.1"/>
    </source>
</evidence>
<keyword evidence="4" id="KW-1015">Disulfide bond</keyword>
<dbReference type="AlphaFoldDB" id="A0A540LLU2"/>
<keyword evidence="1" id="KW-0929">Antimicrobial</keyword>
<accession>A0A540LLU2</accession>
<dbReference type="InterPro" id="IPR036574">
    <property type="entry name" value="Scorpion_toxin-like_sf"/>
</dbReference>
<dbReference type="Gene3D" id="3.30.30.10">
    <property type="entry name" value="Knottin, scorpion toxin-like"/>
    <property type="match status" value="1"/>
</dbReference>
<dbReference type="SMART" id="SM00505">
    <property type="entry name" value="Knot1"/>
    <property type="match status" value="1"/>
</dbReference>
<proteinExistence type="predicted"/>
<feature type="domain" description="Knottins-like" evidence="6">
    <location>
        <begin position="42"/>
        <end position="87"/>
    </location>
</feature>
<name>A0A540LLU2_MALBA</name>
<comment type="caution">
    <text evidence="7">The sequence shown here is derived from an EMBL/GenBank/DDBJ whole genome shotgun (WGS) entry which is preliminary data.</text>
</comment>
<dbReference type="InterPro" id="IPR008176">
    <property type="entry name" value="Defensin_plant"/>
</dbReference>
<dbReference type="Pfam" id="PF00304">
    <property type="entry name" value="Gamma-thionin"/>
    <property type="match status" value="1"/>
</dbReference>
<dbReference type="SUPFAM" id="SSF57095">
    <property type="entry name" value="Scorpion toxin-like"/>
    <property type="match status" value="1"/>
</dbReference>
<organism evidence="7 8">
    <name type="scientific">Malus baccata</name>
    <name type="common">Siberian crab apple</name>
    <name type="synonym">Pyrus baccata</name>
    <dbReference type="NCBI Taxonomy" id="106549"/>
    <lineage>
        <taxon>Eukaryota</taxon>
        <taxon>Viridiplantae</taxon>
        <taxon>Streptophyta</taxon>
        <taxon>Embryophyta</taxon>
        <taxon>Tracheophyta</taxon>
        <taxon>Spermatophyta</taxon>
        <taxon>Magnoliopsida</taxon>
        <taxon>eudicotyledons</taxon>
        <taxon>Gunneridae</taxon>
        <taxon>Pentapetalae</taxon>
        <taxon>rosids</taxon>
        <taxon>fabids</taxon>
        <taxon>Rosales</taxon>
        <taxon>Rosaceae</taxon>
        <taxon>Amygdaloideae</taxon>
        <taxon>Maleae</taxon>
        <taxon>Malus</taxon>
    </lineage>
</organism>
<evidence type="ECO:0000259" key="6">
    <source>
        <dbReference type="SMART" id="SM00505"/>
    </source>
</evidence>
<dbReference type="PANTHER" id="PTHR33147">
    <property type="entry name" value="DEFENSIN-LIKE PROTEIN 1"/>
    <property type="match status" value="1"/>
</dbReference>
<protein>
    <recommendedName>
        <fullName evidence="6">Knottins-like domain-containing protein</fullName>
    </recommendedName>
</protein>
<dbReference type="CDD" id="cd00107">
    <property type="entry name" value="Knot1"/>
    <property type="match status" value="1"/>
</dbReference>
<dbReference type="PRINTS" id="PR00288">
    <property type="entry name" value="PUROTHIONIN"/>
</dbReference>
<sequence length="87" mass="9687">MERSIRLVSVVFVLVLLLAATEMGPLGVEARSKSSKEVQERTCEAASGKFKGLCFSSTNCKNTCKREQFTGGKCRGFRRRCMCNKKC</sequence>
<evidence type="ECO:0000313" key="8">
    <source>
        <dbReference type="Proteomes" id="UP000315295"/>
    </source>
</evidence>
<dbReference type="PROSITE" id="PS00940">
    <property type="entry name" value="GAMMA_THIONIN"/>
    <property type="match status" value="1"/>
</dbReference>
<keyword evidence="3 5" id="KW-0732">Signal</keyword>
<reference evidence="7 8" key="1">
    <citation type="journal article" date="2019" name="G3 (Bethesda)">
        <title>Sequencing of a Wild Apple (Malus baccata) Genome Unravels the Differences Between Cultivated and Wild Apple Species Regarding Disease Resistance and Cold Tolerance.</title>
        <authorList>
            <person name="Chen X."/>
        </authorList>
    </citation>
    <scope>NUCLEOTIDE SEQUENCE [LARGE SCALE GENOMIC DNA]</scope>
    <source>
        <strain evidence="8">cv. Shandingzi</strain>
        <tissue evidence="7">Leaves</tissue>
    </source>
</reference>
<dbReference type="InterPro" id="IPR003614">
    <property type="entry name" value="Knottins"/>
</dbReference>
<feature type="signal peptide" evidence="5">
    <location>
        <begin position="1"/>
        <end position="23"/>
    </location>
</feature>
<dbReference type="EMBL" id="VIEB01000544">
    <property type="protein sequence ID" value="TQD87252.1"/>
    <property type="molecule type" value="Genomic_DNA"/>
</dbReference>
<dbReference type="GO" id="GO:0031640">
    <property type="term" value="P:killing of cells of another organism"/>
    <property type="evidence" value="ECO:0007669"/>
    <property type="project" value="UniProtKB-KW"/>
</dbReference>
<dbReference type="GO" id="GO:0050832">
    <property type="term" value="P:defense response to fungus"/>
    <property type="evidence" value="ECO:0007669"/>
    <property type="project" value="UniProtKB-KW"/>
</dbReference>
<evidence type="ECO:0000256" key="4">
    <source>
        <dbReference type="ARBA" id="ARBA00023157"/>
    </source>
</evidence>
<evidence type="ECO:0000256" key="5">
    <source>
        <dbReference type="SAM" id="SignalP"/>
    </source>
</evidence>